<accession>A0AAP5H0I2</accession>
<proteinExistence type="predicted"/>
<name>A0AAP5H0I2_PAEAM</name>
<gene>
    <name evidence="1" type="ORF">J2W91_002535</name>
</gene>
<evidence type="ECO:0000313" key="1">
    <source>
        <dbReference type="EMBL" id="MDR6724073.1"/>
    </source>
</evidence>
<comment type="caution">
    <text evidence="1">The sequence shown here is derived from an EMBL/GenBank/DDBJ whole genome shotgun (WGS) entry which is preliminary data.</text>
</comment>
<sequence>MNEATLLENQIRTGTFAKDQWVTGYDVRHGEYDPPYYFMYKDAKMSLEMMGEPGNMLAGLKSGYFFSFTYKKGNVYRNVGVGGEFSQKQFTTFIKSVEKEIKPHIDQFEKLAKQL</sequence>
<dbReference type="RefSeq" id="WP_310139900.1">
    <property type="nucleotide sequence ID" value="NZ_JAVDTR010000006.1"/>
</dbReference>
<evidence type="ECO:0000313" key="2">
    <source>
        <dbReference type="Proteomes" id="UP001254832"/>
    </source>
</evidence>
<reference evidence="1" key="1">
    <citation type="submission" date="2023-07" db="EMBL/GenBank/DDBJ databases">
        <title>Sorghum-associated microbial communities from plants grown in Nebraska, USA.</title>
        <authorList>
            <person name="Schachtman D."/>
        </authorList>
    </citation>
    <scope>NUCLEOTIDE SEQUENCE</scope>
    <source>
        <strain evidence="1">BE80</strain>
    </source>
</reference>
<dbReference type="Proteomes" id="UP001254832">
    <property type="component" value="Unassembled WGS sequence"/>
</dbReference>
<dbReference type="AlphaFoldDB" id="A0AAP5H0I2"/>
<dbReference type="EMBL" id="JAVDTR010000006">
    <property type="protein sequence ID" value="MDR6724073.1"/>
    <property type="molecule type" value="Genomic_DNA"/>
</dbReference>
<protein>
    <submittedName>
        <fullName evidence="1">Uncharacterized protein</fullName>
    </submittedName>
</protein>
<organism evidence="1 2">
    <name type="scientific">Paenibacillus amylolyticus</name>
    <dbReference type="NCBI Taxonomy" id="1451"/>
    <lineage>
        <taxon>Bacteria</taxon>
        <taxon>Bacillati</taxon>
        <taxon>Bacillota</taxon>
        <taxon>Bacilli</taxon>
        <taxon>Bacillales</taxon>
        <taxon>Paenibacillaceae</taxon>
        <taxon>Paenibacillus</taxon>
    </lineage>
</organism>